<evidence type="ECO:0000313" key="3">
    <source>
        <dbReference type="WBParaSite" id="ASIM_0000733801-mRNA-1"/>
    </source>
</evidence>
<dbReference type="Proteomes" id="UP000267096">
    <property type="component" value="Unassembled WGS sequence"/>
</dbReference>
<dbReference type="AlphaFoldDB" id="A0A0M3JI73"/>
<evidence type="ECO:0000313" key="2">
    <source>
        <dbReference type="Proteomes" id="UP000267096"/>
    </source>
</evidence>
<protein>
    <submittedName>
        <fullName evidence="3">Peptidase S1 domain-containing protein</fullName>
    </submittedName>
</protein>
<dbReference type="WBParaSite" id="ASIM_0000733801-mRNA-1">
    <property type="protein sequence ID" value="ASIM_0000733801-mRNA-1"/>
    <property type="gene ID" value="ASIM_0000733801"/>
</dbReference>
<proteinExistence type="predicted"/>
<gene>
    <name evidence="1" type="ORF">ASIM_LOCUS7103</name>
</gene>
<reference evidence="3" key="1">
    <citation type="submission" date="2017-02" db="UniProtKB">
        <authorList>
            <consortium name="WormBaseParasite"/>
        </authorList>
    </citation>
    <scope>IDENTIFICATION</scope>
</reference>
<dbReference type="EMBL" id="UYRR01016604">
    <property type="protein sequence ID" value="VDK28528.1"/>
    <property type="molecule type" value="Genomic_DNA"/>
</dbReference>
<reference evidence="1 2" key="2">
    <citation type="submission" date="2018-11" db="EMBL/GenBank/DDBJ databases">
        <authorList>
            <consortium name="Pathogen Informatics"/>
        </authorList>
    </citation>
    <scope>NUCLEOTIDE SEQUENCE [LARGE SCALE GENOMIC DNA]</scope>
</reference>
<accession>A0A0M3JI73</accession>
<organism evidence="3">
    <name type="scientific">Anisakis simplex</name>
    <name type="common">Herring worm</name>
    <dbReference type="NCBI Taxonomy" id="6269"/>
    <lineage>
        <taxon>Eukaryota</taxon>
        <taxon>Metazoa</taxon>
        <taxon>Ecdysozoa</taxon>
        <taxon>Nematoda</taxon>
        <taxon>Chromadorea</taxon>
        <taxon>Rhabditida</taxon>
        <taxon>Spirurina</taxon>
        <taxon>Ascaridomorpha</taxon>
        <taxon>Ascaridoidea</taxon>
        <taxon>Anisakidae</taxon>
        <taxon>Anisakis</taxon>
        <taxon>Anisakis simplex complex</taxon>
    </lineage>
</organism>
<sequence length="58" mass="5767">GVGCNAPWGVPFDDKICEGLNCKSGGITVSALMPVSGDFNGSVGIDVGSDCDDNDGFG</sequence>
<evidence type="ECO:0000313" key="1">
    <source>
        <dbReference type="EMBL" id="VDK28528.1"/>
    </source>
</evidence>
<keyword evidence="2" id="KW-1185">Reference proteome</keyword>
<name>A0A0M3JI73_ANISI</name>